<gene>
    <name evidence="2" type="ORF">BTUL_0113g00250</name>
</gene>
<feature type="region of interest" description="Disordered" evidence="1">
    <location>
        <begin position="79"/>
        <end position="100"/>
    </location>
</feature>
<evidence type="ECO:0000313" key="3">
    <source>
        <dbReference type="Proteomes" id="UP000297777"/>
    </source>
</evidence>
<proteinExistence type="predicted"/>
<reference evidence="2 3" key="1">
    <citation type="submission" date="2017-12" db="EMBL/GenBank/DDBJ databases">
        <title>Comparative genomics of Botrytis spp.</title>
        <authorList>
            <person name="Valero-Jimenez C.A."/>
            <person name="Tapia P."/>
            <person name="Veloso J."/>
            <person name="Silva-Moreno E."/>
            <person name="Staats M."/>
            <person name="Valdes J.H."/>
            <person name="Van Kan J.A.L."/>
        </authorList>
    </citation>
    <scope>NUCLEOTIDE SEQUENCE [LARGE SCALE GENOMIC DNA]</scope>
    <source>
        <strain evidence="2 3">Bt9001</strain>
    </source>
</reference>
<name>A0A4Z1EG24_9HELO</name>
<organism evidence="2 3">
    <name type="scientific">Botrytis tulipae</name>
    <dbReference type="NCBI Taxonomy" id="87230"/>
    <lineage>
        <taxon>Eukaryota</taxon>
        <taxon>Fungi</taxon>
        <taxon>Dikarya</taxon>
        <taxon>Ascomycota</taxon>
        <taxon>Pezizomycotina</taxon>
        <taxon>Leotiomycetes</taxon>
        <taxon>Helotiales</taxon>
        <taxon>Sclerotiniaceae</taxon>
        <taxon>Botrytis</taxon>
    </lineage>
</organism>
<accession>A0A4Z1EG24</accession>
<sequence length="100" mass="10984">MTNEMNVDLEEQQKAPVLDLFVVSEPTSEEILSATPEEDKEVDNFHVLYFIMTQPTITELAAIISADTAKIDNYLSSQGLKSPSFDVDAPTEPLVPSDAP</sequence>
<evidence type="ECO:0000256" key="1">
    <source>
        <dbReference type="SAM" id="MobiDB-lite"/>
    </source>
</evidence>
<dbReference type="EMBL" id="PQXH01000113">
    <property type="protein sequence ID" value="TGO11295.1"/>
    <property type="molecule type" value="Genomic_DNA"/>
</dbReference>
<evidence type="ECO:0000313" key="2">
    <source>
        <dbReference type="EMBL" id="TGO11295.1"/>
    </source>
</evidence>
<keyword evidence="3" id="KW-1185">Reference proteome</keyword>
<dbReference type="AlphaFoldDB" id="A0A4Z1EG24"/>
<dbReference type="OrthoDB" id="10505311at2759"/>
<protein>
    <submittedName>
        <fullName evidence="2">Uncharacterized protein</fullName>
    </submittedName>
</protein>
<dbReference type="Proteomes" id="UP000297777">
    <property type="component" value="Unassembled WGS sequence"/>
</dbReference>
<comment type="caution">
    <text evidence="2">The sequence shown here is derived from an EMBL/GenBank/DDBJ whole genome shotgun (WGS) entry which is preliminary data.</text>
</comment>